<evidence type="ECO:0000259" key="4">
    <source>
        <dbReference type="Pfam" id="PF14111"/>
    </source>
</evidence>
<dbReference type="GO" id="GO:0008146">
    <property type="term" value="F:sulfotransferase activity"/>
    <property type="evidence" value="ECO:0007669"/>
    <property type="project" value="InterPro"/>
</dbReference>
<feature type="domain" description="Sulfotransferase" evidence="3">
    <location>
        <begin position="535"/>
        <end position="796"/>
    </location>
</feature>
<dbReference type="Pfam" id="PF00685">
    <property type="entry name" value="Sulfotransfer_1"/>
    <property type="match status" value="1"/>
</dbReference>
<organism evidence="5 6">
    <name type="scientific">Turnera subulata</name>
    <dbReference type="NCBI Taxonomy" id="218843"/>
    <lineage>
        <taxon>Eukaryota</taxon>
        <taxon>Viridiplantae</taxon>
        <taxon>Streptophyta</taxon>
        <taxon>Embryophyta</taxon>
        <taxon>Tracheophyta</taxon>
        <taxon>Spermatophyta</taxon>
        <taxon>Magnoliopsida</taxon>
        <taxon>eudicotyledons</taxon>
        <taxon>Gunneridae</taxon>
        <taxon>Pentapetalae</taxon>
        <taxon>rosids</taxon>
        <taxon>fabids</taxon>
        <taxon>Malpighiales</taxon>
        <taxon>Passifloraceae</taxon>
        <taxon>Turnera</taxon>
    </lineage>
</organism>
<dbReference type="EMBL" id="JAKUCV010002497">
    <property type="protein sequence ID" value="KAJ4842413.1"/>
    <property type="molecule type" value="Genomic_DNA"/>
</dbReference>
<evidence type="ECO:0000256" key="2">
    <source>
        <dbReference type="ARBA" id="ARBA00022679"/>
    </source>
</evidence>
<keyword evidence="2" id="KW-0808">Transferase</keyword>
<dbReference type="Gene3D" id="3.40.50.300">
    <property type="entry name" value="P-loop containing nucleotide triphosphate hydrolases"/>
    <property type="match status" value="1"/>
</dbReference>
<gene>
    <name evidence="5" type="ORF">Tsubulata_039880</name>
</gene>
<evidence type="ECO:0000313" key="6">
    <source>
        <dbReference type="Proteomes" id="UP001141552"/>
    </source>
</evidence>
<protein>
    <recommendedName>
        <fullName evidence="7">Sulfotransferase</fullName>
    </recommendedName>
</protein>
<dbReference type="AlphaFoldDB" id="A0A9Q0JHX9"/>
<evidence type="ECO:0000256" key="1">
    <source>
        <dbReference type="ARBA" id="ARBA00005771"/>
    </source>
</evidence>
<proteinExistence type="inferred from homology"/>
<comment type="similarity">
    <text evidence="1">Belongs to the sulfotransferase 1 family.</text>
</comment>
<dbReference type="Proteomes" id="UP001141552">
    <property type="component" value="Unassembled WGS sequence"/>
</dbReference>
<name>A0A9Q0JHX9_9ROSI</name>
<dbReference type="Pfam" id="PF14111">
    <property type="entry name" value="DUF4283"/>
    <property type="match status" value="1"/>
</dbReference>
<sequence>MDSSTSLVDSTGLSCSKSAMALDLSHLDSLLRSNPAQLSVSQGKNVAASVLKQVTPPTPAPVSNSTASCSNGAPSLAVGGVPVSTSVEDNIAPVATASKSTWALVVTDSTPILQSLDFVQPILVSDSSAIRIPTDVIELGRKKYSICLVGQFMGNAPRMGLIHAMFNKLWGRDENIVVVPYKSDLFLIQFSTKSSLSRALYGGPWHVGGIPLHLRLWDSKIQKTLEGLSILGSALGKPLHMDQDCTRLLRLDRINLCVEVNFSKPLLHQLNVEFDDESCAIPVSYSWKPQQCTLYRSWGHHHLSCATKLKTVKWVPKIVPPNPVLTETVLLTQASNDPIVVVVPPTLQAEFNVTQPPNIVEDIVQSAPTEAVSHTVRDVPVISPHSQSRHVSTSVLPALNNSSKLLVSDALSPQKARLIPADKGIAQPKKLTKGLKPVGAEFYSLTETSASPSSCRLQRPYTTTNMSIRNHSSIHDDAANGGTTVEDNHLQELLLTLPRDKNMDGAPLYLYKGEWFPDYTLSAAISFQKHFTAHDTDVIVASMPKSGTTWLKALTFSVVNRNLYSPKESPLLTSLPHDLVRFFETDLYLEDKNPNLDNFPAPRIFGTHTHYPSLPQSIKDSRCKIVYICRNPLDQAVSDFLFSLKYINRKNLDPVSSIDEGFENLCRGVQMFGPIWDSVLGYWKASLERPEKVMFLKYEDLKEDVIFNLKRLAEFLGIPFTQEEEKQGVIEEIERLCSFENLKSLEVNNTGVRTHSGAPHSAFFRKGEVGDWANHLTPAMAERFRIVMEAKLAGSGLSFKTVS</sequence>
<evidence type="ECO:0000259" key="3">
    <source>
        <dbReference type="Pfam" id="PF00685"/>
    </source>
</evidence>
<keyword evidence="6" id="KW-1185">Reference proteome</keyword>
<dbReference type="SUPFAM" id="SSF52540">
    <property type="entry name" value="P-loop containing nucleoside triphosphate hydrolases"/>
    <property type="match status" value="1"/>
</dbReference>
<dbReference type="InterPro" id="IPR025558">
    <property type="entry name" value="DUF4283"/>
</dbReference>
<dbReference type="OrthoDB" id="1751344at2759"/>
<comment type="caution">
    <text evidence="5">The sequence shown here is derived from an EMBL/GenBank/DDBJ whole genome shotgun (WGS) entry which is preliminary data.</text>
</comment>
<evidence type="ECO:0008006" key="7">
    <source>
        <dbReference type="Google" id="ProtNLM"/>
    </source>
</evidence>
<reference evidence="5" key="1">
    <citation type="submission" date="2022-02" db="EMBL/GenBank/DDBJ databases">
        <authorList>
            <person name="Henning P.M."/>
            <person name="McCubbin A.G."/>
            <person name="Shore J.S."/>
        </authorList>
    </citation>
    <scope>NUCLEOTIDE SEQUENCE</scope>
    <source>
        <strain evidence="5">F60SS</strain>
        <tissue evidence="5">Leaves</tissue>
    </source>
</reference>
<dbReference type="InterPro" id="IPR027417">
    <property type="entry name" value="P-loop_NTPase"/>
</dbReference>
<dbReference type="PANTHER" id="PTHR11783">
    <property type="entry name" value="SULFOTRANSFERASE SULT"/>
    <property type="match status" value="1"/>
</dbReference>
<feature type="domain" description="DUF4283" evidence="4">
    <location>
        <begin position="147"/>
        <end position="221"/>
    </location>
</feature>
<accession>A0A9Q0JHX9</accession>
<evidence type="ECO:0000313" key="5">
    <source>
        <dbReference type="EMBL" id="KAJ4842413.1"/>
    </source>
</evidence>
<dbReference type="InterPro" id="IPR000863">
    <property type="entry name" value="Sulfotransferase_dom"/>
</dbReference>
<reference evidence="5" key="2">
    <citation type="journal article" date="2023" name="Plants (Basel)">
        <title>Annotation of the Turnera subulata (Passifloraceae) Draft Genome Reveals the S-Locus Evolved after the Divergence of Turneroideae from Passifloroideae in a Stepwise Manner.</title>
        <authorList>
            <person name="Henning P.M."/>
            <person name="Roalson E.H."/>
            <person name="Mir W."/>
            <person name="McCubbin A.G."/>
            <person name="Shore J.S."/>
        </authorList>
    </citation>
    <scope>NUCLEOTIDE SEQUENCE</scope>
    <source>
        <strain evidence="5">F60SS</strain>
    </source>
</reference>